<dbReference type="OrthoDB" id="67027at2759"/>
<dbReference type="SUPFAM" id="SSF69065">
    <property type="entry name" value="RNase III domain-like"/>
    <property type="match status" value="1"/>
</dbReference>
<dbReference type="InterPro" id="IPR058938">
    <property type="entry name" value="Helical_CED_Drosha"/>
</dbReference>
<evidence type="ECO:0000313" key="5">
    <source>
        <dbReference type="EnsemblMetazoa" id="HelroP68586"/>
    </source>
</evidence>
<keyword evidence="2" id="KW-0175">Coiled coil</keyword>
<dbReference type="RefSeq" id="XP_009027181.1">
    <property type="nucleotide sequence ID" value="XM_009028933.1"/>
</dbReference>
<evidence type="ECO:0000256" key="2">
    <source>
        <dbReference type="SAM" id="Coils"/>
    </source>
</evidence>
<evidence type="ECO:0000256" key="1">
    <source>
        <dbReference type="ARBA" id="ARBA00022884"/>
    </source>
</evidence>
<evidence type="ECO:0000259" key="3">
    <source>
        <dbReference type="PROSITE" id="PS50142"/>
    </source>
</evidence>
<dbReference type="EnsemblMetazoa" id="HelroT68586">
    <property type="protein sequence ID" value="HelroP68586"/>
    <property type="gene ID" value="HelroG68586"/>
</dbReference>
<protein>
    <recommendedName>
        <fullName evidence="3">RNase III domain-containing protein</fullName>
    </recommendedName>
</protein>
<dbReference type="EMBL" id="AMQM01001545">
    <property type="status" value="NOT_ANNOTATED_CDS"/>
    <property type="molecule type" value="Genomic_DNA"/>
</dbReference>
<dbReference type="InParanoid" id="T1FZH2"/>
<dbReference type="PANTHER" id="PTHR11207">
    <property type="entry name" value="RIBONUCLEASE III"/>
    <property type="match status" value="1"/>
</dbReference>
<name>T1FZH2_HELRO</name>
<dbReference type="eggNOG" id="KOG1817">
    <property type="taxonomic scope" value="Eukaryota"/>
</dbReference>
<gene>
    <name evidence="5" type="primary">20214220</name>
    <name evidence="4" type="ORF">HELRODRAFT_68586</name>
</gene>
<dbReference type="GO" id="GO:0003723">
    <property type="term" value="F:RNA binding"/>
    <property type="evidence" value="ECO:0007669"/>
    <property type="project" value="UniProtKB-KW"/>
</dbReference>
<dbReference type="GO" id="GO:0004525">
    <property type="term" value="F:ribonuclease III activity"/>
    <property type="evidence" value="ECO:0007669"/>
    <property type="project" value="InterPro"/>
</dbReference>
<keyword evidence="6" id="KW-1185">Reference proteome</keyword>
<feature type="coiled-coil region" evidence="2">
    <location>
        <begin position="15"/>
        <end position="49"/>
    </location>
</feature>
<proteinExistence type="predicted"/>
<organism evidence="5 6">
    <name type="scientific">Helobdella robusta</name>
    <name type="common">Californian leech</name>
    <dbReference type="NCBI Taxonomy" id="6412"/>
    <lineage>
        <taxon>Eukaryota</taxon>
        <taxon>Metazoa</taxon>
        <taxon>Spiralia</taxon>
        <taxon>Lophotrochozoa</taxon>
        <taxon>Annelida</taxon>
        <taxon>Clitellata</taxon>
        <taxon>Hirudinea</taxon>
        <taxon>Rhynchobdellida</taxon>
        <taxon>Glossiphoniidae</taxon>
        <taxon>Helobdella</taxon>
    </lineage>
</organism>
<dbReference type="Gene3D" id="1.10.1520.10">
    <property type="entry name" value="Ribonuclease III domain"/>
    <property type="match status" value="1"/>
</dbReference>
<dbReference type="PANTHER" id="PTHR11207:SF0">
    <property type="entry name" value="RIBONUCLEASE 3"/>
    <property type="match status" value="1"/>
</dbReference>
<dbReference type="Proteomes" id="UP000015101">
    <property type="component" value="Unassembled WGS sequence"/>
</dbReference>
<dbReference type="KEGG" id="hro:HELRODRAFT_68586"/>
<sequence>MSDWVRCSPADLYFKRNSENDMVESTKRMQDLEQKFENVLLKRAKLIRAHRLPVSMPERFFKKYGAKKSCTLESDEEDDEDNDDADDDIKSKVNIIEWKNKHPEKLHDELWFNLPGEMNDGPLCRCKEKTKLHGIRHDIYPGEQNIKKCQPHSNNNGDLYHYKISMSPHTNFLTRNPSVINYDSHEYIFEGFSLFSHYKISKVPTCKVIRFNIEYTIHWFEEDMIENFDVKSLDLFSDFLYGEILELIDLDWLNKNYESSCRCFHLMPRFSRELPDNGKEILSMNEVLTFLLKSNKPLVDDIQIGEMLSTTDQEWQDFVDEVRGMIVTYPGMRPSSLRVDQLDRTQENNDVIRFPKIIHFGYRPAQLSYVGDVVYSKLFKQYMKLKYLVANKPKLSIKDRDKLRTLENQLQEIRMKGSLKREMTVEISSEGFMRTGLKSDICQHALLIPVLLQHLRFHKCLDVLEKNIGYFFKNRLLLQMAMTHPSFRMNYGTNPDHARNSLTNCGMRQLEYGDRHIHYIHTRKRGIKTLMHIMSKMARSKETDSEIHHYERLEFLGDTVIEFLSSIHLFFLFPRLEEGGLATYRAALVQNQHLTVLAQKLGLQHFLLYAHGPDLCRDLDLRYALANCFEALMGSLYLDGGIEVADRIFGEALFKGEPNLLHVWTNLPAHPLQIDEPLGDRHWVEKSKPLQKIVEFERIIGFRFNHIRLLARALTMRNIGFNNLTL</sequence>
<dbReference type="InterPro" id="IPR000999">
    <property type="entry name" value="RNase_III_dom"/>
</dbReference>
<dbReference type="OMA" id="INYDSHE"/>
<dbReference type="GO" id="GO:0006396">
    <property type="term" value="P:RNA processing"/>
    <property type="evidence" value="ECO:0007669"/>
    <property type="project" value="InterPro"/>
</dbReference>
<accession>T1FZH2</accession>
<dbReference type="HOGENOM" id="CLU_004383_1_2_1"/>
<dbReference type="FunCoup" id="T1FZH2">
    <property type="interactions" value="1629"/>
</dbReference>
<dbReference type="CTD" id="20214220"/>
<dbReference type="EMBL" id="KB097571">
    <property type="protein sequence ID" value="ESN94290.1"/>
    <property type="molecule type" value="Genomic_DNA"/>
</dbReference>
<dbReference type="AlphaFoldDB" id="T1FZH2"/>
<dbReference type="PROSITE" id="PS50142">
    <property type="entry name" value="RNASE_3_2"/>
    <property type="match status" value="1"/>
</dbReference>
<evidence type="ECO:0000313" key="6">
    <source>
        <dbReference type="Proteomes" id="UP000015101"/>
    </source>
</evidence>
<dbReference type="STRING" id="6412.T1FZH2"/>
<evidence type="ECO:0000313" key="4">
    <source>
        <dbReference type="EMBL" id="ESN94290.1"/>
    </source>
</evidence>
<dbReference type="GeneID" id="20214220"/>
<dbReference type="InterPro" id="IPR036389">
    <property type="entry name" value="RNase_III_sf"/>
</dbReference>
<feature type="domain" description="RNase III" evidence="3">
    <location>
        <begin position="461"/>
        <end position="641"/>
    </location>
</feature>
<dbReference type="SMART" id="SM00535">
    <property type="entry name" value="RIBOc"/>
    <property type="match status" value="1"/>
</dbReference>
<dbReference type="CDD" id="cd00593">
    <property type="entry name" value="RIBOc"/>
    <property type="match status" value="1"/>
</dbReference>
<reference evidence="4 6" key="2">
    <citation type="journal article" date="2013" name="Nature">
        <title>Insights into bilaterian evolution from three spiralian genomes.</title>
        <authorList>
            <person name="Simakov O."/>
            <person name="Marletaz F."/>
            <person name="Cho S.J."/>
            <person name="Edsinger-Gonzales E."/>
            <person name="Havlak P."/>
            <person name="Hellsten U."/>
            <person name="Kuo D.H."/>
            <person name="Larsson T."/>
            <person name="Lv J."/>
            <person name="Arendt D."/>
            <person name="Savage R."/>
            <person name="Osoegawa K."/>
            <person name="de Jong P."/>
            <person name="Grimwood J."/>
            <person name="Chapman J.A."/>
            <person name="Shapiro H."/>
            <person name="Aerts A."/>
            <person name="Otillar R.P."/>
            <person name="Terry A.Y."/>
            <person name="Boore J.L."/>
            <person name="Grigoriev I.V."/>
            <person name="Lindberg D.R."/>
            <person name="Seaver E.C."/>
            <person name="Weisblat D.A."/>
            <person name="Putnam N.H."/>
            <person name="Rokhsar D.S."/>
        </authorList>
    </citation>
    <scope>NUCLEOTIDE SEQUENCE</scope>
</reference>
<dbReference type="Pfam" id="PF26050">
    <property type="entry name" value="Helical_CED_Drosha"/>
    <property type="match status" value="1"/>
</dbReference>
<reference evidence="5" key="3">
    <citation type="submission" date="2015-06" db="UniProtKB">
        <authorList>
            <consortium name="EnsemblMetazoa"/>
        </authorList>
    </citation>
    <scope>IDENTIFICATION</scope>
</reference>
<dbReference type="Pfam" id="PF14622">
    <property type="entry name" value="Ribonucleas_3_3"/>
    <property type="match status" value="1"/>
</dbReference>
<keyword evidence="1" id="KW-0694">RNA-binding</keyword>
<reference evidence="6" key="1">
    <citation type="submission" date="2012-12" db="EMBL/GenBank/DDBJ databases">
        <authorList>
            <person name="Hellsten U."/>
            <person name="Grimwood J."/>
            <person name="Chapman J.A."/>
            <person name="Shapiro H."/>
            <person name="Aerts A."/>
            <person name="Otillar R.P."/>
            <person name="Terry A.Y."/>
            <person name="Boore J.L."/>
            <person name="Simakov O."/>
            <person name="Marletaz F."/>
            <person name="Cho S.-J."/>
            <person name="Edsinger-Gonzales E."/>
            <person name="Havlak P."/>
            <person name="Kuo D.-H."/>
            <person name="Larsson T."/>
            <person name="Lv J."/>
            <person name="Arendt D."/>
            <person name="Savage R."/>
            <person name="Osoegawa K."/>
            <person name="de Jong P."/>
            <person name="Lindberg D.R."/>
            <person name="Seaver E.C."/>
            <person name="Weisblat D.A."/>
            <person name="Putnam N.H."/>
            <person name="Grigoriev I.V."/>
            <person name="Rokhsar D.S."/>
        </authorList>
    </citation>
    <scope>NUCLEOTIDE SEQUENCE</scope>
</reference>